<dbReference type="GO" id="GO:0032259">
    <property type="term" value="P:methylation"/>
    <property type="evidence" value="ECO:0007669"/>
    <property type="project" value="UniProtKB-KW"/>
</dbReference>
<keyword evidence="3" id="KW-0158">Chromosome</keyword>
<dbReference type="GO" id="GO:0008168">
    <property type="term" value="F:methyltransferase activity"/>
    <property type="evidence" value="ECO:0007669"/>
    <property type="project" value="UniProtKB-KW"/>
</dbReference>
<evidence type="ECO:0000256" key="7">
    <source>
        <dbReference type="ARBA" id="ARBA00023242"/>
    </source>
</evidence>
<feature type="region of interest" description="Disordered" evidence="8">
    <location>
        <begin position="414"/>
        <end position="460"/>
    </location>
</feature>
<dbReference type="EMBL" id="HBIV01001698">
    <property type="protein sequence ID" value="CAE0645310.1"/>
    <property type="molecule type" value="Transcribed_RNA"/>
</dbReference>
<feature type="compositionally biased region" description="Basic and acidic residues" evidence="8">
    <location>
        <begin position="269"/>
        <end position="278"/>
    </location>
</feature>
<evidence type="ECO:0000256" key="2">
    <source>
        <dbReference type="ARBA" id="ARBA00004286"/>
    </source>
</evidence>
<dbReference type="AlphaFoldDB" id="A0A7S3Y9Z1"/>
<feature type="compositionally biased region" description="Acidic residues" evidence="8">
    <location>
        <begin position="438"/>
        <end position="451"/>
    </location>
</feature>
<evidence type="ECO:0000256" key="6">
    <source>
        <dbReference type="ARBA" id="ARBA00022691"/>
    </source>
</evidence>
<organism evidence="11">
    <name type="scientific">Lotharella globosa</name>
    <dbReference type="NCBI Taxonomy" id="91324"/>
    <lineage>
        <taxon>Eukaryota</taxon>
        <taxon>Sar</taxon>
        <taxon>Rhizaria</taxon>
        <taxon>Cercozoa</taxon>
        <taxon>Chlorarachniophyceae</taxon>
        <taxon>Lotharella</taxon>
    </lineage>
</organism>
<feature type="domain" description="Post-SET" evidence="10">
    <location>
        <begin position="134"/>
        <end position="150"/>
    </location>
</feature>
<evidence type="ECO:0000256" key="1">
    <source>
        <dbReference type="ARBA" id="ARBA00004123"/>
    </source>
</evidence>
<accession>A0A7S3Y9Z1</accession>
<proteinExistence type="predicted"/>
<dbReference type="PANTHER" id="PTHR22884">
    <property type="entry name" value="SET DOMAIN PROTEINS"/>
    <property type="match status" value="1"/>
</dbReference>
<gene>
    <name evidence="11" type="ORF">LGLO00237_LOCUS1182</name>
</gene>
<dbReference type="GO" id="GO:0005634">
    <property type="term" value="C:nucleus"/>
    <property type="evidence" value="ECO:0007669"/>
    <property type="project" value="UniProtKB-SubCell"/>
</dbReference>
<feature type="compositionally biased region" description="Basic residues" evidence="8">
    <location>
        <begin position="250"/>
        <end position="264"/>
    </location>
</feature>
<evidence type="ECO:0000256" key="5">
    <source>
        <dbReference type="ARBA" id="ARBA00022679"/>
    </source>
</evidence>
<dbReference type="InterPro" id="IPR046341">
    <property type="entry name" value="SET_dom_sf"/>
</dbReference>
<name>A0A7S3Y9Z1_9EUKA</name>
<dbReference type="PROSITE" id="PS50868">
    <property type="entry name" value="POST_SET"/>
    <property type="match status" value="1"/>
</dbReference>
<dbReference type="Pfam" id="PF00856">
    <property type="entry name" value="SET"/>
    <property type="match status" value="1"/>
</dbReference>
<dbReference type="SUPFAM" id="SSF82199">
    <property type="entry name" value="SET domain"/>
    <property type="match status" value="1"/>
</dbReference>
<comment type="subcellular location">
    <subcellularLocation>
        <location evidence="2">Chromosome</location>
    </subcellularLocation>
    <subcellularLocation>
        <location evidence="1">Nucleus</location>
    </subcellularLocation>
</comment>
<feature type="domain" description="SET" evidence="9">
    <location>
        <begin position="9"/>
        <end position="127"/>
    </location>
</feature>
<dbReference type="Gene3D" id="2.170.270.10">
    <property type="entry name" value="SET domain"/>
    <property type="match status" value="1"/>
</dbReference>
<keyword evidence="6" id="KW-0949">S-adenosyl-L-methionine</keyword>
<dbReference type="InterPro" id="IPR003616">
    <property type="entry name" value="Post-SET_dom"/>
</dbReference>
<evidence type="ECO:0000256" key="3">
    <source>
        <dbReference type="ARBA" id="ARBA00022454"/>
    </source>
</evidence>
<dbReference type="InterPro" id="IPR001214">
    <property type="entry name" value="SET_dom"/>
</dbReference>
<dbReference type="InterPro" id="IPR050777">
    <property type="entry name" value="SET2_Histone-Lys_MeTrsfase"/>
</dbReference>
<evidence type="ECO:0008006" key="12">
    <source>
        <dbReference type="Google" id="ProtNLM"/>
    </source>
</evidence>
<evidence type="ECO:0000256" key="8">
    <source>
        <dbReference type="SAM" id="MobiDB-lite"/>
    </source>
</evidence>
<evidence type="ECO:0000259" key="9">
    <source>
        <dbReference type="PROSITE" id="PS50280"/>
    </source>
</evidence>
<dbReference type="PROSITE" id="PS50280">
    <property type="entry name" value="SET"/>
    <property type="match status" value="1"/>
</dbReference>
<feature type="compositionally biased region" description="Polar residues" evidence="8">
    <location>
        <begin position="279"/>
        <end position="300"/>
    </location>
</feature>
<keyword evidence="4" id="KW-0489">Methyltransferase</keyword>
<dbReference type="SMART" id="SM00508">
    <property type="entry name" value="PostSET"/>
    <property type="match status" value="1"/>
</dbReference>
<protein>
    <recommendedName>
        <fullName evidence="12">Histone-lysine N-methyltransferase</fullName>
    </recommendedName>
</protein>
<keyword evidence="5" id="KW-0808">Transferase</keyword>
<feature type="region of interest" description="Disordered" evidence="8">
    <location>
        <begin position="208"/>
        <end position="343"/>
    </location>
</feature>
<feature type="compositionally biased region" description="Basic and acidic residues" evidence="8">
    <location>
        <begin position="216"/>
        <end position="231"/>
    </location>
</feature>
<dbReference type="SMART" id="SM00317">
    <property type="entry name" value="SET"/>
    <property type="match status" value="1"/>
</dbReference>
<feature type="compositionally biased region" description="Basic and acidic residues" evidence="8">
    <location>
        <begin position="332"/>
        <end position="343"/>
    </location>
</feature>
<keyword evidence="7" id="KW-0539">Nucleus</keyword>
<evidence type="ECO:0000256" key="4">
    <source>
        <dbReference type="ARBA" id="ARBA00022603"/>
    </source>
</evidence>
<evidence type="ECO:0000313" key="11">
    <source>
        <dbReference type="EMBL" id="CAE0645310.1"/>
    </source>
</evidence>
<evidence type="ECO:0000259" key="10">
    <source>
        <dbReference type="PROSITE" id="PS50868"/>
    </source>
</evidence>
<feature type="compositionally biased region" description="Basic and acidic residues" evidence="8">
    <location>
        <begin position="427"/>
        <end position="437"/>
    </location>
</feature>
<dbReference type="GO" id="GO:0005694">
    <property type="term" value="C:chromosome"/>
    <property type="evidence" value="ECO:0007669"/>
    <property type="project" value="UniProtKB-SubCell"/>
</dbReference>
<reference evidence="11" key="1">
    <citation type="submission" date="2021-01" db="EMBL/GenBank/DDBJ databases">
        <authorList>
            <person name="Corre E."/>
            <person name="Pelletier E."/>
            <person name="Niang G."/>
            <person name="Scheremetjew M."/>
            <person name="Finn R."/>
            <person name="Kale V."/>
            <person name="Holt S."/>
            <person name="Cochrane G."/>
            <person name="Meng A."/>
            <person name="Brown T."/>
            <person name="Cohen L."/>
        </authorList>
    </citation>
    <scope>NUCLEOTIDE SEQUENCE</scope>
    <source>
        <strain evidence="11">CCCM811</strain>
    </source>
</reference>
<sequence>MNQRIRKKEKVKHRIAYMGSKGWGFITLEDIPVGGLVGEYIGEVLNDEEKKRRLKEDYIRNQNFYLLELGGNLCLDATRKGAVTRFINHSCNPNARTEKWRVDGNLRIAIIAIKKIPAGTEVSFDYQYERAGSKKQQCYCGEPNCRGSLGAKVPKRGSVEFVDLGRDESLVDQSFIDAAPAPIEEVDDFYDPMKEFVAQTRCIFDGPDGCSGSESAVRREDSDEMKQRSNDSTRSGGGMGDSGGVQSSPPRKRHRHPGRRHKPPGSRILRSDSRKTNSDKTGSLEENNDAGSNDPGSSLNDGGGGVNKSESEQFSDSDKRADGQEQDTYSEGDEKQEDHTYRKNSEELPLFLNRNLEFVRKHLAMELHFELDLKYGDKSVERFTCLNDQVLFNLPLSEVFQAENHVSEDSFTDLQDAAGETPGNDPYDDKSEQRCEPSVEDDTNAVDDDNNDSNSNDLSLESDETIKHSVRVLRVLVLRDLLKIMKNLGKVKKHGSKDIMPWSDLEKGKIPLKGWPLKGRPSYRQFQRLTREEMVSVYRSLPRMFAWNKPSSAVKQESAVRGNERVEEHAVPKKPCVQPTLKLRLELPAKKGVSKSSS</sequence>